<evidence type="ECO:0000256" key="2">
    <source>
        <dbReference type="ARBA" id="ARBA00022840"/>
    </source>
</evidence>
<dbReference type="InterPro" id="IPR003439">
    <property type="entry name" value="ABC_transporter-like_ATP-bd"/>
</dbReference>
<keyword evidence="5" id="KW-1185">Reference proteome</keyword>
<dbReference type="GO" id="GO:0005524">
    <property type="term" value="F:ATP binding"/>
    <property type="evidence" value="ECO:0007669"/>
    <property type="project" value="UniProtKB-KW"/>
</dbReference>
<reference evidence="4 5" key="1">
    <citation type="submission" date="2021-01" db="EMBL/GenBank/DDBJ databases">
        <title>Whole genome shotgun sequence of Plantactinospora endophytica NBRC 110450.</title>
        <authorList>
            <person name="Komaki H."/>
            <person name="Tamura T."/>
        </authorList>
    </citation>
    <scope>NUCLEOTIDE SEQUENCE [LARGE SCALE GENOMIC DNA]</scope>
    <source>
        <strain evidence="4 5">NBRC 110450</strain>
    </source>
</reference>
<comment type="caution">
    <text evidence="4">The sequence shown here is derived from an EMBL/GenBank/DDBJ whole genome shotgun (WGS) entry which is preliminary data.</text>
</comment>
<sequence>MPTQLSLHAVTKRYADRTVLDAVNCAIADGERTAIIGENGSGKSTLLRLLAGRERPDEGRVTVVADGGVGYLGQDAPLPGYLTVRQAVDDALAELRRIEARLRELEPLLGGDDDRHLTEYADLTTVFELRGGYDADARVERSLHALGLAGLDRNRRLGELSGGEQARLHLASVLSAGTEVLLLDEPTNHLDDDSLSWLEEHLRGRRGSTVVVSHDRVFLDRVADTLLEVDGDRHTLVRYGDGYPGFLAEKAAARQRWAQAHLAWRTEVDRLRETAATTARQVAPGREMKDRNKMAYDRNAGRVQQSVASRVRNAEQRLRRLTERPVPPPPSPLRFTASLASGGTTGVLLDADGVAVDGRLHEARLTLRSGERLLISGANGAGKSTLLRVLAGELVPGAGRVVRRGRIGHLPQDVGVERPREPLLSAFARGRAGPPEEQLDRLLALGLFDRGQLGVAVGDLSTGQRQRLALARLVSEPVDLLLLDEPTNHLSPGLVEELEAALVEYPGAVVVVSHDRRLRERWRGEHRVMVGGVLCPESLNVTAPD</sequence>
<dbReference type="PANTHER" id="PTHR42855">
    <property type="entry name" value="ABC TRANSPORTER ATP-BINDING SUBUNIT"/>
    <property type="match status" value="1"/>
</dbReference>
<feature type="domain" description="ABC transporter" evidence="3">
    <location>
        <begin position="5"/>
        <end position="256"/>
    </location>
</feature>
<gene>
    <name evidence="4" type="ORF">Pen02_46510</name>
</gene>
<protein>
    <submittedName>
        <fullName evidence="4">ABC transporter ATP-binding protein</fullName>
    </submittedName>
</protein>
<evidence type="ECO:0000256" key="1">
    <source>
        <dbReference type="ARBA" id="ARBA00022741"/>
    </source>
</evidence>
<keyword evidence="1" id="KW-0547">Nucleotide-binding</keyword>
<accession>A0ABQ4E4U8</accession>
<dbReference type="InterPro" id="IPR051309">
    <property type="entry name" value="ABCF_ATPase"/>
</dbReference>
<feature type="domain" description="ABC transporter" evidence="3">
    <location>
        <begin position="333"/>
        <end position="543"/>
    </location>
</feature>
<dbReference type="RefSeq" id="WP_203868131.1">
    <property type="nucleotide sequence ID" value="NZ_BONW01000021.1"/>
</dbReference>
<dbReference type="InterPro" id="IPR027417">
    <property type="entry name" value="P-loop_NTPase"/>
</dbReference>
<dbReference type="InterPro" id="IPR003593">
    <property type="entry name" value="AAA+_ATPase"/>
</dbReference>
<dbReference type="Pfam" id="PF00005">
    <property type="entry name" value="ABC_tran"/>
    <property type="match status" value="2"/>
</dbReference>
<dbReference type="SUPFAM" id="SSF52540">
    <property type="entry name" value="P-loop containing nucleoside triphosphate hydrolases"/>
    <property type="match status" value="2"/>
</dbReference>
<dbReference type="EMBL" id="BONW01000021">
    <property type="protein sequence ID" value="GIG89715.1"/>
    <property type="molecule type" value="Genomic_DNA"/>
</dbReference>
<evidence type="ECO:0000313" key="5">
    <source>
        <dbReference type="Proteomes" id="UP000646749"/>
    </source>
</evidence>
<dbReference type="PROSITE" id="PS50893">
    <property type="entry name" value="ABC_TRANSPORTER_2"/>
    <property type="match status" value="2"/>
</dbReference>
<evidence type="ECO:0000313" key="4">
    <source>
        <dbReference type="EMBL" id="GIG89715.1"/>
    </source>
</evidence>
<organism evidence="4 5">
    <name type="scientific">Plantactinospora endophytica</name>
    <dbReference type="NCBI Taxonomy" id="673535"/>
    <lineage>
        <taxon>Bacteria</taxon>
        <taxon>Bacillati</taxon>
        <taxon>Actinomycetota</taxon>
        <taxon>Actinomycetes</taxon>
        <taxon>Micromonosporales</taxon>
        <taxon>Micromonosporaceae</taxon>
        <taxon>Plantactinospora</taxon>
    </lineage>
</organism>
<dbReference type="PANTHER" id="PTHR42855:SF2">
    <property type="entry name" value="DRUG RESISTANCE ABC TRANSPORTER,ATP-BINDING PROTEIN"/>
    <property type="match status" value="1"/>
</dbReference>
<dbReference type="Proteomes" id="UP000646749">
    <property type="component" value="Unassembled WGS sequence"/>
</dbReference>
<dbReference type="NCBIfam" id="NF000355">
    <property type="entry name" value="ribo_prot_ABC_F"/>
    <property type="match status" value="1"/>
</dbReference>
<dbReference type="CDD" id="cd03221">
    <property type="entry name" value="ABCF_EF-3"/>
    <property type="match status" value="2"/>
</dbReference>
<evidence type="ECO:0000259" key="3">
    <source>
        <dbReference type="PROSITE" id="PS50893"/>
    </source>
</evidence>
<name>A0ABQ4E4U8_9ACTN</name>
<dbReference type="Gene3D" id="3.40.50.300">
    <property type="entry name" value="P-loop containing nucleotide triphosphate hydrolases"/>
    <property type="match status" value="2"/>
</dbReference>
<dbReference type="SMART" id="SM00382">
    <property type="entry name" value="AAA"/>
    <property type="match status" value="2"/>
</dbReference>
<proteinExistence type="predicted"/>
<keyword evidence="2 4" id="KW-0067">ATP-binding</keyword>